<evidence type="ECO:0000256" key="1">
    <source>
        <dbReference type="RuleBase" id="RU362006"/>
    </source>
</evidence>
<keyword evidence="1" id="KW-1133">Transmembrane helix</keyword>
<feature type="transmembrane region" description="Helical" evidence="1">
    <location>
        <begin position="118"/>
        <end position="137"/>
    </location>
</feature>
<comment type="caution">
    <text evidence="2">The sequence shown here is derived from an EMBL/GenBank/DDBJ whole genome shotgun (WGS) entry which is preliminary data.</text>
</comment>
<comment type="caution">
    <text evidence="1">Lacks conserved residue(s) required for the propagation of feature annotation.</text>
</comment>
<comment type="subcellular location">
    <subcellularLocation>
        <location evidence="1">Membrane</location>
        <topology evidence="1">Multi-pass membrane protein</topology>
    </subcellularLocation>
</comment>
<keyword evidence="1" id="KW-0472">Membrane</keyword>
<feature type="transmembrane region" description="Helical" evidence="1">
    <location>
        <begin position="143"/>
        <end position="167"/>
    </location>
</feature>
<keyword evidence="3" id="KW-1185">Reference proteome</keyword>
<dbReference type="Proteomes" id="UP001341840">
    <property type="component" value="Unassembled WGS sequence"/>
</dbReference>
<keyword evidence="1" id="KW-0812">Transmembrane</keyword>
<dbReference type="PANTHER" id="PTHR12300">
    <property type="entry name" value="HVA22-LIKE PROTEINS"/>
    <property type="match status" value="1"/>
</dbReference>
<dbReference type="EMBL" id="JASCZI010121478">
    <property type="protein sequence ID" value="MED6161913.1"/>
    <property type="molecule type" value="Genomic_DNA"/>
</dbReference>
<protein>
    <recommendedName>
        <fullName evidence="1">HVA22-like protein</fullName>
    </recommendedName>
</protein>
<dbReference type="PANTHER" id="PTHR12300:SF157">
    <property type="entry name" value="HVA22-LIKE PROTEIN C"/>
    <property type="match status" value="1"/>
</dbReference>
<proteinExistence type="inferred from homology"/>
<evidence type="ECO:0000313" key="3">
    <source>
        <dbReference type="Proteomes" id="UP001341840"/>
    </source>
</evidence>
<dbReference type="Pfam" id="PF03134">
    <property type="entry name" value="TB2_DP1_HVA22"/>
    <property type="match status" value="1"/>
</dbReference>
<comment type="similarity">
    <text evidence="1">Belongs to the DP1 family.</text>
</comment>
<reference evidence="2 3" key="1">
    <citation type="journal article" date="2023" name="Plants (Basel)">
        <title>Bridging the Gap: Combining Genomics and Transcriptomics Approaches to Understand Stylosanthes scabra, an Orphan Legume from the Brazilian Caatinga.</title>
        <authorList>
            <person name="Ferreira-Neto J.R.C."/>
            <person name="da Silva M.D."/>
            <person name="Binneck E."/>
            <person name="de Melo N.F."/>
            <person name="da Silva R.H."/>
            <person name="de Melo A.L.T.M."/>
            <person name="Pandolfi V."/>
            <person name="Bustamante F.O."/>
            <person name="Brasileiro-Vidal A.C."/>
            <person name="Benko-Iseppon A.M."/>
        </authorList>
    </citation>
    <scope>NUCLEOTIDE SEQUENCE [LARGE SCALE GENOMIC DNA]</scope>
    <source>
        <tissue evidence="2">Leaves</tissue>
    </source>
</reference>
<feature type="transmembrane region" description="Helical" evidence="1">
    <location>
        <begin position="12"/>
        <end position="35"/>
    </location>
</feature>
<name>A0ABU6UQN3_9FABA</name>
<feature type="transmembrane region" description="Helical" evidence="1">
    <location>
        <begin position="87"/>
        <end position="106"/>
    </location>
</feature>
<gene>
    <name evidence="2" type="ORF">PIB30_065303</name>
</gene>
<organism evidence="2 3">
    <name type="scientific">Stylosanthes scabra</name>
    <dbReference type="NCBI Taxonomy" id="79078"/>
    <lineage>
        <taxon>Eukaryota</taxon>
        <taxon>Viridiplantae</taxon>
        <taxon>Streptophyta</taxon>
        <taxon>Embryophyta</taxon>
        <taxon>Tracheophyta</taxon>
        <taxon>Spermatophyta</taxon>
        <taxon>Magnoliopsida</taxon>
        <taxon>eudicotyledons</taxon>
        <taxon>Gunneridae</taxon>
        <taxon>Pentapetalae</taxon>
        <taxon>rosids</taxon>
        <taxon>fabids</taxon>
        <taxon>Fabales</taxon>
        <taxon>Fabaceae</taxon>
        <taxon>Papilionoideae</taxon>
        <taxon>50 kb inversion clade</taxon>
        <taxon>dalbergioids sensu lato</taxon>
        <taxon>Dalbergieae</taxon>
        <taxon>Pterocarpus clade</taxon>
        <taxon>Stylosanthes</taxon>
    </lineage>
</organism>
<accession>A0ABU6UQN3</accession>
<dbReference type="InterPro" id="IPR004345">
    <property type="entry name" value="TB2_DP1_HVA22"/>
</dbReference>
<evidence type="ECO:0000313" key="2">
    <source>
        <dbReference type="EMBL" id="MED6161913.1"/>
    </source>
</evidence>
<sequence length="255" mass="30109">MKDPIANFFPNFILFYFIYVFLVTSFQATLLRSLVSLHFRSKLKTLFFLVQTQQESAEKTHPHCNTHTHMGGSDNNFLQVIAKNFDVLALPLVTLVYPLYASIRAIETKSIADDQQWLTYWVLYSLITLFELTFAKVLEVLAIWPYVKLIFSCWLVLPHFNGAAQVYRQYIRPFYMNPQLPQMPQMPRTSHMWYVPRKNIFSKQDDVLTAAERYMEQNGTEAFERLISREREARARHHGTYTNGNYTIFNDDFIY</sequence>